<organism evidence="2 3">
    <name type="scientific">Vitrella brassicaformis (strain CCMP3155)</name>
    <dbReference type="NCBI Taxonomy" id="1169540"/>
    <lineage>
        <taxon>Eukaryota</taxon>
        <taxon>Sar</taxon>
        <taxon>Alveolata</taxon>
        <taxon>Colpodellida</taxon>
        <taxon>Vitrellaceae</taxon>
        <taxon>Vitrella</taxon>
    </lineage>
</organism>
<dbReference type="AlphaFoldDB" id="A0A0G4ETC4"/>
<feature type="compositionally biased region" description="Low complexity" evidence="1">
    <location>
        <begin position="290"/>
        <end position="303"/>
    </location>
</feature>
<name>A0A0G4ETC4_VITBC</name>
<proteinExistence type="predicted"/>
<feature type="compositionally biased region" description="Low complexity" evidence="1">
    <location>
        <begin position="138"/>
        <end position="148"/>
    </location>
</feature>
<dbReference type="EMBL" id="CDMY01000312">
    <property type="protein sequence ID" value="CEM01859.1"/>
    <property type="molecule type" value="Genomic_DNA"/>
</dbReference>
<feature type="compositionally biased region" description="Low complexity" evidence="1">
    <location>
        <begin position="55"/>
        <end position="65"/>
    </location>
</feature>
<protein>
    <submittedName>
        <fullName evidence="2">Uncharacterized protein</fullName>
    </submittedName>
</protein>
<evidence type="ECO:0000313" key="3">
    <source>
        <dbReference type="Proteomes" id="UP000041254"/>
    </source>
</evidence>
<gene>
    <name evidence="2" type="ORF">Vbra_22513</name>
</gene>
<dbReference type="Proteomes" id="UP000041254">
    <property type="component" value="Unassembled WGS sequence"/>
</dbReference>
<feature type="compositionally biased region" description="Gly residues" evidence="1">
    <location>
        <begin position="269"/>
        <end position="278"/>
    </location>
</feature>
<feature type="compositionally biased region" description="Low complexity" evidence="1">
    <location>
        <begin position="251"/>
        <end position="268"/>
    </location>
</feature>
<feature type="compositionally biased region" description="Polar residues" evidence="1">
    <location>
        <begin position="95"/>
        <end position="107"/>
    </location>
</feature>
<feature type="region of interest" description="Disordered" evidence="1">
    <location>
        <begin position="124"/>
        <end position="303"/>
    </location>
</feature>
<accession>A0A0G4ETC4</accession>
<dbReference type="VEuPathDB" id="CryptoDB:Vbra_22513"/>
<sequence length="337" mass="33794">MGLGFRMAAQRPNGTVWGREVGRTASYHTSTDQGQGGRDSGLASPSAVPSPPAPAAAAAAAASSSQDQPDVPYAPMEVSSPLYEAEQRDDIGSEQMLSSSHPHQQQGPAYDWNLAPSKHQQMFGLGRSAPFGRGGLASGLAGSSRGTGSRAGKGVSGGVAQTREPIHIDLERDDDQPQEAADRGQGPKMKIYGFRRAEANTGAQIGGTGVGEASPKPSPHSPHAKVGGGAAPGDSVLFGGHPAPHAQPRHGGSNAPSSGATAAAAAAAAGGGGGGGGYQPPQNPHPSPSSAPAAPAAAAAAAAASPLGYVANPVFDEEYARQVHDDINQTDEMEEED</sequence>
<evidence type="ECO:0000256" key="1">
    <source>
        <dbReference type="SAM" id="MobiDB-lite"/>
    </source>
</evidence>
<dbReference type="InParanoid" id="A0A0G4ETC4"/>
<keyword evidence="3" id="KW-1185">Reference proteome</keyword>
<feature type="region of interest" description="Disordered" evidence="1">
    <location>
        <begin position="1"/>
        <end position="112"/>
    </location>
</feature>
<reference evidence="2 3" key="1">
    <citation type="submission" date="2014-11" db="EMBL/GenBank/DDBJ databases">
        <authorList>
            <person name="Zhu J."/>
            <person name="Qi W."/>
            <person name="Song R."/>
        </authorList>
    </citation>
    <scope>NUCLEOTIDE SEQUENCE [LARGE SCALE GENOMIC DNA]</scope>
</reference>
<evidence type="ECO:0000313" key="2">
    <source>
        <dbReference type="EMBL" id="CEM01859.1"/>
    </source>
</evidence>